<comment type="similarity">
    <text evidence="1 7">Belongs to the cytochrome P450 family.</text>
</comment>
<dbReference type="InterPro" id="IPR036396">
    <property type="entry name" value="Cyt_P450_sf"/>
</dbReference>
<dbReference type="RefSeq" id="WP_244642959.1">
    <property type="nucleotide sequence ID" value="NZ_BNCG01000004.1"/>
</dbReference>
<dbReference type="SUPFAM" id="SSF48264">
    <property type="entry name" value="Cytochrome P450"/>
    <property type="match status" value="1"/>
</dbReference>
<organism evidence="9 10">
    <name type="scientific">Camelimonas fluminis</name>
    <dbReference type="NCBI Taxonomy" id="1576911"/>
    <lineage>
        <taxon>Bacteria</taxon>
        <taxon>Pseudomonadati</taxon>
        <taxon>Pseudomonadota</taxon>
        <taxon>Alphaproteobacteria</taxon>
        <taxon>Hyphomicrobiales</taxon>
        <taxon>Chelatococcaceae</taxon>
        <taxon>Camelimonas</taxon>
    </lineage>
</organism>
<evidence type="ECO:0000256" key="7">
    <source>
        <dbReference type="RuleBase" id="RU000461"/>
    </source>
</evidence>
<dbReference type="PROSITE" id="PS00086">
    <property type="entry name" value="CYTOCHROME_P450"/>
    <property type="match status" value="1"/>
</dbReference>
<dbReference type="PRINTS" id="PR00463">
    <property type="entry name" value="EP450I"/>
</dbReference>
<dbReference type="PANTHER" id="PTHR24291:SF50">
    <property type="entry name" value="BIFUNCTIONAL ALBAFLAVENONE MONOOXYGENASE_TERPENE SYNTHASE"/>
    <property type="match status" value="1"/>
</dbReference>
<sequence>MTQMSTGMGNRGNGPEAGSAREAARPTARHSAAGVRAARPARLPGTLTILRTMISNPIEGWPPEVYEAPLLRSSQVGRPCLFVMAPELVHEALVEKADIFVKDKVMRRTLGPALGEGILTSNGAHWRWQRRLAAPVFRHDRVMGMVPAMIRAAEATAERWAGQQDQRVDVAHEMMRTTFDVIAETMLSGAPDMDVERVAEAITDSLDSIGWPLALSLLGAPKWMPYPGSRRAAAGREYLRGCMQAAIDARRAASGVGRDADLTSLMLEAADPETGQQMTDEQIIDNLLTFIAAGHETTALALTWSFWLLSQYPKAAARLRAEVEAVAPNGVTPENIDQLVFTRQVLQEAMRLYPPAAVIVRSATEDTTLGAEPVLKGEALIFPIHAIHRHRTLWEQPDAFNPDHFAPEAVKARPRHAFMPFGGGPRICIGMMFAILEGVAILATLARRFAPEPEIPMTPEPQLRITLRPRGGMPMRLKPSGDAGV</sequence>
<name>A0ABV7ULT9_9HYPH</name>
<keyword evidence="6 7" id="KW-0503">Monooxygenase</keyword>
<evidence type="ECO:0000256" key="8">
    <source>
        <dbReference type="SAM" id="MobiDB-lite"/>
    </source>
</evidence>
<dbReference type="Gene3D" id="1.10.630.10">
    <property type="entry name" value="Cytochrome P450"/>
    <property type="match status" value="1"/>
</dbReference>
<dbReference type="InterPro" id="IPR002401">
    <property type="entry name" value="Cyt_P450_E_grp-I"/>
</dbReference>
<proteinExistence type="inferred from homology"/>
<accession>A0ABV7ULT9</accession>
<evidence type="ECO:0000256" key="1">
    <source>
        <dbReference type="ARBA" id="ARBA00010617"/>
    </source>
</evidence>
<reference evidence="10" key="1">
    <citation type="journal article" date="2019" name="Int. J. Syst. Evol. Microbiol.">
        <title>The Global Catalogue of Microorganisms (GCM) 10K type strain sequencing project: providing services to taxonomists for standard genome sequencing and annotation.</title>
        <authorList>
            <consortium name="The Broad Institute Genomics Platform"/>
            <consortium name="The Broad Institute Genome Sequencing Center for Infectious Disease"/>
            <person name="Wu L."/>
            <person name="Ma J."/>
        </authorList>
    </citation>
    <scope>NUCLEOTIDE SEQUENCE [LARGE SCALE GENOMIC DNA]</scope>
    <source>
        <strain evidence="10">KCTC 42282</strain>
    </source>
</reference>
<evidence type="ECO:0000313" key="9">
    <source>
        <dbReference type="EMBL" id="MFC3639717.1"/>
    </source>
</evidence>
<comment type="caution">
    <text evidence="9">The sequence shown here is derived from an EMBL/GenBank/DDBJ whole genome shotgun (WGS) entry which is preliminary data.</text>
</comment>
<evidence type="ECO:0000256" key="6">
    <source>
        <dbReference type="ARBA" id="ARBA00023033"/>
    </source>
</evidence>
<gene>
    <name evidence="9" type="ORF">ACFONL_20460</name>
</gene>
<keyword evidence="2 7" id="KW-0349">Heme</keyword>
<evidence type="ECO:0000256" key="5">
    <source>
        <dbReference type="ARBA" id="ARBA00023004"/>
    </source>
</evidence>
<dbReference type="Pfam" id="PF00067">
    <property type="entry name" value="p450"/>
    <property type="match status" value="1"/>
</dbReference>
<dbReference type="InterPro" id="IPR001128">
    <property type="entry name" value="Cyt_P450"/>
</dbReference>
<keyword evidence="4 7" id="KW-0560">Oxidoreductase</keyword>
<feature type="region of interest" description="Disordered" evidence="8">
    <location>
        <begin position="1"/>
        <end position="37"/>
    </location>
</feature>
<dbReference type="InterPro" id="IPR017972">
    <property type="entry name" value="Cyt_P450_CS"/>
</dbReference>
<keyword evidence="3 7" id="KW-0479">Metal-binding</keyword>
<evidence type="ECO:0000313" key="10">
    <source>
        <dbReference type="Proteomes" id="UP001595704"/>
    </source>
</evidence>
<dbReference type="EMBL" id="JBHRYC010000098">
    <property type="protein sequence ID" value="MFC3639717.1"/>
    <property type="molecule type" value="Genomic_DNA"/>
</dbReference>
<keyword evidence="10" id="KW-1185">Reference proteome</keyword>
<dbReference type="InterPro" id="IPR050196">
    <property type="entry name" value="Cytochrome_P450_Monoox"/>
</dbReference>
<evidence type="ECO:0000256" key="3">
    <source>
        <dbReference type="ARBA" id="ARBA00022723"/>
    </source>
</evidence>
<keyword evidence="5 7" id="KW-0408">Iron</keyword>
<evidence type="ECO:0000256" key="4">
    <source>
        <dbReference type="ARBA" id="ARBA00023002"/>
    </source>
</evidence>
<protein>
    <submittedName>
        <fullName evidence="9">Cytochrome P450</fullName>
    </submittedName>
</protein>
<dbReference type="PANTHER" id="PTHR24291">
    <property type="entry name" value="CYTOCHROME P450 FAMILY 4"/>
    <property type="match status" value="1"/>
</dbReference>
<evidence type="ECO:0000256" key="2">
    <source>
        <dbReference type="ARBA" id="ARBA00022617"/>
    </source>
</evidence>
<dbReference type="PRINTS" id="PR00385">
    <property type="entry name" value="P450"/>
</dbReference>
<dbReference type="Proteomes" id="UP001595704">
    <property type="component" value="Unassembled WGS sequence"/>
</dbReference>